<dbReference type="SMART" id="SM00220">
    <property type="entry name" value="S_TKc"/>
    <property type="match status" value="1"/>
</dbReference>
<dbReference type="InterPro" id="IPR011009">
    <property type="entry name" value="Kinase-like_dom_sf"/>
</dbReference>
<dbReference type="PROSITE" id="PS00108">
    <property type="entry name" value="PROTEIN_KINASE_ST"/>
    <property type="match status" value="1"/>
</dbReference>
<dbReference type="SUPFAM" id="SSF56112">
    <property type="entry name" value="Protein kinase-like (PK-like)"/>
    <property type="match status" value="1"/>
</dbReference>
<organism evidence="2">
    <name type="scientific">Spironucleus salmonicida</name>
    <dbReference type="NCBI Taxonomy" id="348837"/>
    <lineage>
        <taxon>Eukaryota</taxon>
        <taxon>Metamonada</taxon>
        <taxon>Diplomonadida</taxon>
        <taxon>Hexamitidae</taxon>
        <taxon>Hexamitinae</taxon>
        <taxon>Spironucleus</taxon>
    </lineage>
</organism>
<dbReference type="GO" id="GO:0004674">
    <property type="term" value="F:protein serine/threonine kinase activity"/>
    <property type="evidence" value="ECO:0007669"/>
    <property type="project" value="TreeGrafter"/>
</dbReference>
<dbReference type="EMBL" id="AUWU02000007">
    <property type="protein sequence ID" value="KAH0571351.1"/>
    <property type="molecule type" value="Genomic_DNA"/>
</dbReference>
<evidence type="ECO:0000259" key="1">
    <source>
        <dbReference type="PROSITE" id="PS50011"/>
    </source>
</evidence>
<keyword evidence="4" id="KW-1185">Reference proteome</keyword>
<dbReference type="AlphaFoldDB" id="V6LSA0"/>
<feature type="domain" description="Protein kinase" evidence="1">
    <location>
        <begin position="7"/>
        <end position="263"/>
    </location>
</feature>
<dbReference type="OrthoDB" id="377346at2759"/>
<dbReference type="Gene3D" id="1.10.510.10">
    <property type="entry name" value="Transferase(Phosphotransferase) domain 1"/>
    <property type="match status" value="1"/>
</dbReference>
<evidence type="ECO:0000313" key="3">
    <source>
        <dbReference type="EMBL" id="KAH0571351.1"/>
    </source>
</evidence>
<reference evidence="3" key="2">
    <citation type="submission" date="2020-12" db="EMBL/GenBank/DDBJ databases">
        <title>New Spironucleus salmonicida genome in near-complete chromosomes.</title>
        <authorList>
            <person name="Xu F."/>
            <person name="Kurt Z."/>
            <person name="Jimenez-Gonzalez A."/>
            <person name="Astvaldsson A."/>
            <person name="Andersson J.O."/>
            <person name="Svard S.G."/>
        </authorList>
    </citation>
    <scope>NUCLEOTIDE SEQUENCE</scope>
    <source>
        <strain evidence="3">ATCC 50377</strain>
    </source>
</reference>
<dbReference type="Pfam" id="PF00069">
    <property type="entry name" value="Pkinase"/>
    <property type="match status" value="1"/>
</dbReference>
<dbReference type="GO" id="GO:0005737">
    <property type="term" value="C:cytoplasm"/>
    <property type="evidence" value="ECO:0007669"/>
    <property type="project" value="TreeGrafter"/>
</dbReference>
<dbReference type="VEuPathDB" id="GiardiaDB:SS50377_27652"/>
<dbReference type="GO" id="GO:0005634">
    <property type="term" value="C:nucleus"/>
    <property type="evidence" value="ECO:0007669"/>
    <property type="project" value="TreeGrafter"/>
</dbReference>
<accession>V6LSA0</accession>
<evidence type="ECO:0000313" key="2">
    <source>
        <dbReference type="EMBL" id="EST46571.1"/>
    </source>
</evidence>
<dbReference type="InterPro" id="IPR008271">
    <property type="entry name" value="Ser/Thr_kinase_AS"/>
</dbReference>
<dbReference type="CDD" id="cd14014">
    <property type="entry name" value="STKc_PknB_like"/>
    <property type="match status" value="1"/>
</dbReference>
<reference evidence="2 3" key="1">
    <citation type="journal article" date="2014" name="PLoS Genet.">
        <title>The Genome of Spironucleus salmonicida Highlights a Fish Pathogen Adapted to Fluctuating Environments.</title>
        <authorList>
            <person name="Xu F."/>
            <person name="Jerlstrom-Hultqvist J."/>
            <person name="Einarsson E."/>
            <person name="Astvaldsson A."/>
            <person name="Svard S.G."/>
            <person name="Andersson J.O."/>
        </authorList>
    </citation>
    <scope>NUCLEOTIDE SEQUENCE</scope>
    <source>
        <strain evidence="3">ATCC 50377</strain>
    </source>
</reference>
<keyword evidence="2" id="KW-0808">Transferase</keyword>
<dbReference type="GO" id="GO:0044773">
    <property type="term" value="P:mitotic DNA damage checkpoint signaling"/>
    <property type="evidence" value="ECO:0007669"/>
    <property type="project" value="TreeGrafter"/>
</dbReference>
<name>V6LSA0_9EUKA</name>
<keyword evidence="2" id="KW-0418">Kinase</keyword>
<dbReference type="GO" id="GO:0005524">
    <property type="term" value="F:ATP binding"/>
    <property type="evidence" value="ECO:0007669"/>
    <property type="project" value="InterPro"/>
</dbReference>
<dbReference type="PANTHER" id="PTHR44167">
    <property type="entry name" value="OVARIAN-SPECIFIC SERINE/THREONINE-PROTEIN KINASE LOK-RELATED"/>
    <property type="match status" value="1"/>
</dbReference>
<evidence type="ECO:0000313" key="4">
    <source>
        <dbReference type="Proteomes" id="UP000018208"/>
    </source>
</evidence>
<sequence length="383" mass="45057">MTSLQNYQIIKQLGQGAVGTVYLVLYENQYYALKMIKIFEHIPDFLNDAILEVNLQKNVQFDGAVKVINHFQYDNYFCIIMEYCNFGTVETILQQFQDSKNYLFTYALIDEIMIQLMNALANLHKLRICHKDIKPANVLFNYENQRLQLKLADFGCSEYSSQSLLQQMSGTREYQSPEQQEGEHTFSVDIWAAGCVLYFLIFGEAPFANQREIALMQFKQTGNKDFVHIIPQFYSNLIRSMIQQKSSARLNPEEILAQYYQYSRIDINNYANIIVGILGSCMLEKLIGDKIFDFRSVQYITTDIRNYVIIVDQFSDYKFVLSLIRILKTKSIKFVVLVKDIYAEVPQKIFKFFDYMIEQIIIYFENPVNQKDRIIQKLIQYFK</sequence>
<dbReference type="EMBL" id="KI546073">
    <property type="protein sequence ID" value="EST46571.1"/>
    <property type="molecule type" value="Genomic_DNA"/>
</dbReference>
<dbReference type="PANTHER" id="PTHR44167:SF24">
    <property type="entry name" value="SERINE_THREONINE-PROTEIN KINASE CHK2"/>
    <property type="match status" value="1"/>
</dbReference>
<dbReference type="PROSITE" id="PS50011">
    <property type="entry name" value="PROTEIN_KINASE_DOM"/>
    <property type="match status" value="1"/>
</dbReference>
<dbReference type="InterPro" id="IPR000719">
    <property type="entry name" value="Prot_kinase_dom"/>
</dbReference>
<proteinExistence type="predicted"/>
<gene>
    <name evidence="2" type="ORF">SS50377_13375</name>
    <name evidence="3" type="ORF">SS50377_27652</name>
</gene>
<dbReference type="Proteomes" id="UP000018208">
    <property type="component" value="Unassembled WGS sequence"/>
</dbReference>
<protein>
    <submittedName>
        <fullName evidence="2">Kinase</fullName>
    </submittedName>
</protein>